<dbReference type="InterPro" id="IPR035437">
    <property type="entry name" value="SNase_OB-fold_sf"/>
</dbReference>
<feature type="region of interest" description="Disordered" evidence="1">
    <location>
        <begin position="38"/>
        <end position="58"/>
    </location>
</feature>
<evidence type="ECO:0000256" key="1">
    <source>
        <dbReference type="SAM" id="MobiDB-lite"/>
    </source>
</evidence>
<dbReference type="Gene3D" id="2.30.30.140">
    <property type="match status" value="1"/>
</dbReference>
<dbReference type="SMART" id="SM00333">
    <property type="entry name" value="TUDOR"/>
    <property type="match status" value="1"/>
</dbReference>
<keyword evidence="4" id="KW-1185">Reference proteome</keyword>
<dbReference type="CDD" id="cd20379">
    <property type="entry name" value="Tudor_dTUD-like"/>
    <property type="match status" value="1"/>
</dbReference>
<gene>
    <name evidence="3" type="ORF">Dbus_chrXg215</name>
</gene>
<feature type="domain" description="Tudor" evidence="2">
    <location>
        <begin position="170"/>
        <end position="230"/>
    </location>
</feature>
<reference evidence="3 4" key="1">
    <citation type="submission" date="2015-08" db="EMBL/GenBank/DDBJ databases">
        <title>Ancestral chromatin configuration constrains chromatin evolution on differentiating sex chromosomes in Drosophila.</title>
        <authorList>
            <person name="Zhou Q."/>
            <person name="Bachtrog D."/>
        </authorList>
    </citation>
    <scope>NUCLEOTIDE SEQUENCE [LARGE SCALE GENOMIC DNA]</scope>
    <source>
        <tissue evidence="3">Whole larvae</tissue>
    </source>
</reference>
<dbReference type="GO" id="GO:0005737">
    <property type="term" value="C:cytoplasm"/>
    <property type="evidence" value="ECO:0007669"/>
    <property type="project" value="UniProtKB-ARBA"/>
</dbReference>
<evidence type="ECO:0000313" key="4">
    <source>
        <dbReference type="Proteomes" id="UP000494163"/>
    </source>
</evidence>
<dbReference type="PROSITE" id="PS50304">
    <property type="entry name" value="TUDOR"/>
    <property type="match status" value="1"/>
</dbReference>
<dbReference type="InterPro" id="IPR050621">
    <property type="entry name" value="Tudor_domain_containing"/>
</dbReference>
<dbReference type="SMR" id="A0A0M3QYX1"/>
<dbReference type="OMA" id="GYICAAS"/>
<dbReference type="InterPro" id="IPR002999">
    <property type="entry name" value="Tudor"/>
</dbReference>
<dbReference type="PANTHER" id="PTHR22948">
    <property type="entry name" value="TUDOR DOMAIN CONTAINING PROTEIN"/>
    <property type="match status" value="1"/>
</dbReference>
<dbReference type="Pfam" id="PF00567">
    <property type="entry name" value="TUDOR"/>
    <property type="match status" value="1"/>
</dbReference>
<evidence type="ECO:0000259" key="2">
    <source>
        <dbReference type="PROSITE" id="PS50304"/>
    </source>
</evidence>
<protein>
    <submittedName>
        <fullName evidence="3">CG15930</fullName>
    </submittedName>
</protein>
<dbReference type="OrthoDB" id="360390at2759"/>
<dbReference type="EMBL" id="CP012528">
    <property type="protein sequence ID" value="ALC48359.1"/>
    <property type="molecule type" value="Genomic_DNA"/>
</dbReference>
<evidence type="ECO:0000313" key="3">
    <source>
        <dbReference type="EMBL" id="ALC48359.1"/>
    </source>
</evidence>
<organism evidence="3 4">
    <name type="scientific">Drosophila busckii</name>
    <name type="common">Fruit fly</name>
    <dbReference type="NCBI Taxonomy" id="30019"/>
    <lineage>
        <taxon>Eukaryota</taxon>
        <taxon>Metazoa</taxon>
        <taxon>Ecdysozoa</taxon>
        <taxon>Arthropoda</taxon>
        <taxon>Hexapoda</taxon>
        <taxon>Insecta</taxon>
        <taxon>Pterygota</taxon>
        <taxon>Neoptera</taxon>
        <taxon>Endopterygota</taxon>
        <taxon>Diptera</taxon>
        <taxon>Brachycera</taxon>
        <taxon>Muscomorpha</taxon>
        <taxon>Ephydroidea</taxon>
        <taxon>Drosophilidae</taxon>
        <taxon>Drosophila</taxon>
    </lineage>
</organism>
<dbReference type="AlphaFoldDB" id="A0A0M3QYX1"/>
<proteinExistence type="predicted"/>
<sequence>MRFDDMLPIKNKEYNHVDAWLSTPEVLNLTAHLEPHQGSATQHNPFVETPNYEPNDEPQQQLSIERLTDDFLNVSDCNAAVPKYALSDMVFMIDKPKDAVPLGTEFPIKKLPETCGVDKIVKLFIVKVYSPFQFWFHDADEMPLLNNLTNDMMNFFYSIKKTRWQLTKFFLKPGYICAASYESSWRRARILRELVDDGHSAALVYFVDFGSCEQLSLKDLYFLDKSHAVLGPIALRGTITDVYPLGFHWPAKATRAFKDLVLQREMHGIVREIDKQERIVFLNLMYNSQLMEPNISKLLINDRMAGPSYNYDPKVRVKNYGRRVRYLRELLPTFDMLEAQLFPTPTSEAFEKEFDAIIFSSRFYYDYLPPKLANPFLYELQNALTAWLDKYKKNNQSWRRQMRAKKAEQAKKQRRST</sequence>
<dbReference type="SUPFAM" id="SSF63748">
    <property type="entry name" value="Tudor/PWWP/MBT"/>
    <property type="match status" value="1"/>
</dbReference>
<name>A0A0M3QYX1_DROBS</name>
<accession>A0A0M3QYX1</accession>
<dbReference type="PANTHER" id="PTHR22948:SF76">
    <property type="entry name" value="FI20010P1-RELATED"/>
    <property type="match status" value="1"/>
</dbReference>
<dbReference type="Gene3D" id="2.40.50.90">
    <property type="match status" value="1"/>
</dbReference>
<dbReference type="Proteomes" id="UP000494163">
    <property type="component" value="Chromosome X"/>
</dbReference>